<organism evidence="1 2">
    <name type="scientific">Prorocentrum cordatum</name>
    <dbReference type="NCBI Taxonomy" id="2364126"/>
    <lineage>
        <taxon>Eukaryota</taxon>
        <taxon>Sar</taxon>
        <taxon>Alveolata</taxon>
        <taxon>Dinophyceae</taxon>
        <taxon>Prorocentrales</taxon>
        <taxon>Prorocentraceae</taxon>
        <taxon>Prorocentrum</taxon>
    </lineage>
</organism>
<protein>
    <submittedName>
        <fullName evidence="1">Uncharacterized protein</fullName>
    </submittedName>
</protein>
<evidence type="ECO:0000313" key="1">
    <source>
        <dbReference type="EMBL" id="CAK0838682.1"/>
    </source>
</evidence>
<dbReference type="Gene3D" id="1.25.40.10">
    <property type="entry name" value="Tetratricopeptide repeat domain"/>
    <property type="match status" value="1"/>
</dbReference>
<dbReference type="Proteomes" id="UP001189429">
    <property type="component" value="Unassembled WGS sequence"/>
</dbReference>
<sequence length="149" mass="16085">MGVDVGAHSHRVQRWDQRVREGQAVAQGSCTTQRDAACEVGAQRHLSYSAGISACEKGVQWQRALALLGEMWDARLETNVISYSAGISACAKGEQWHRALALIGAVREARLEHTVSATAPGSARARRASSGSGLWRCSARCGRPSWRPT</sequence>
<name>A0ABN9T1N2_9DINO</name>
<evidence type="ECO:0000313" key="2">
    <source>
        <dbReference type="Proteomes" id="UP001189429"/>
    </source>
</evidence>
<gene>
    <name evidence="1" type="ORF">PCOR1329_LOCUS34580</name>
</gene>
<dbReference type="EMBL" id="CAUYUJ010014242">
    <property type="protein sequence ID" value="CAK0838682.1"/>
    <property type="molecule type" value="Genomic_DNA"/>
</dbReference>
<comment type="caution">
    <text evidence="1">The sequence shown here is derived from an EMBL/GenBank/DDBJ whole genome shotgun (WGS) entry which is preliminary data.</text>
</comment>
<keyword evidence="2" id="KW-1185">Reference proteome</keyword>
<proteinExistence type="predicted"/>
<accession>A0ABN9T1N2</accession>
<dbReference type="InterPro" id="IPR011990">
    <property type="entry name" value="TPR-like_helical_dom_sf"/>
</dbReference>
<reference evidence="1" key="1">
    <citation type="submission" date="2023-10" db="EMBL/GenBank/DDBJ databases">
        <authorList>
            <person name="Chen Y."/>
            <person name="Shah S."/>
            <person name="Dougan E. K."/>
            <person name="Thang M."/>
            <person name="Chan C."/>
        </authorList>
    </citation>
    <scope>NUCLEOTIDE SEQUENCE [LARGE SCALE GENOMIC DNA]</scope>
</reference>